<keyword evidence="6" id="KW-1185">Reference proteome</keyword>
<reference evidence="5 6" key="1">
    <citation type="journal article" date="2012" name="Genome Biol.">
        <title>Genome and low-iron response of an oceanic diatom adapted to chronic iron limitation.</title>
        <authorList>
            <person name="Lommer M."/>
            <person name="Specht M."/>
            <person name="Roy A.S."/>
            <person name="Kraemer L."/>
            <person name="Andreson R."/>
            <person name="Gutowska M.A."/>
            <person name="Wolf J."/>
            <person name="Bergner S.V."/>
            <person name="Schilhabel M.B."/>
            <person name="Klostermeier U.C."/>
            <person name="Beiko R.G."/>
            <person name="Rosenstiel P."/>
            <person name="Hippler M."/>
            <person name="Laroche J."/>
        </authorList>
    </citation>
    <scope>NUCLEOTIDE SEQUENCE [LARGE SCALE GENOMIC DNA]</scope>
    <source>
        <strain evidence="5 6">CCMP1005</strain>
    </source>
</reference>
<feature type="region of interest" description="Disordered" evidence="2">
    <location>
        <begin position="386"/>
        <end position="443"/>
    </location>
</feature>
<dbReference type="SUPFAM" id="SSF53098">
    <property type="entry name" value="Ribonuclease H-like"/>
    <property type="match status" value="1"/>
</dbReference>
<dbReference type="eggNOG" id="KOG0017">
    <property type="taxonomic scope" value="Eukaryota"/>
</dbReference>
<dbReference type="Gene3D" id="3.10.10.10">
    <property type="entry name" value="HIV Type 1 Reverse Transcriptase, subunit A, domain 1"/>
    <property type="match status" value="1"/>
</dbReference>
<gene>
    <name evidence="5" type="ORF">THAOC_20081</name>
</gene>
<dbReference type="GO" id="GO:0003676">
    <property type="term" value="F:nucleic acid binding"/>
    <property type="evidence" value="ECO:0007669"/>
    <property type="project" value="InterPro"/>
</dbReference>
<dbReference type="PROSITE" id="PS50994">
    <property type="entry name" value="INTEGRASE"/>
    <property type="match status" value="1"/>
</dbReference>
<dbReference type="Gene3D" id="3.30.420.10">
    <property type="entry name" value="Ribonuclease H-like superfamily/Ribonuclease H"/>
    <property type="match status" value="1"/>
</dbReference>
<protein>
    <recommendedName>
        <fullName evidence="7">Reverse transcriptase</fullName>
    </recommendedName>
</protein>
<dbReference type="CDD" id="cd01647">
    <property type="entry name" value="RT_LTR"/>
    <property type="match status" value="1"/>
</dbReference>
<feature type="compositionally biased region" description="Low complexity" evidence="2">
    <location>
        <begin position="278"/>
        <end position="298"/>
    </location>
</feature>
<dbReference type="Gene3D" id="1.10.340.70">
    <property type="match status" value="1"/>
</dbReference>
<evidence type="ECO:0000259" key="3">
    <source>
        <dbReference type="PROSITE" id="PS50878"/>
    </source>
</evidence>
<evidence type="ECO:0000313" key="6">
    <source>
        <dbReference type="Proteomes" id="UP000266841"/>
    </source>
</evidence>
<keyword evidence="1" id="KW-0511">Multifunctional enzyme</keyword>
<dbReference type="Gene3D" id="3.30.70.270">
    <property type="match status" value="2"/>
</dbReference>
<dbReference type="OrthoDB" id="44265at2759"/>
<dbReference type="Pfam" id="PF00078">
    <property type="entry name" value="RVT_1"/>
    <property type="match status" value="1"/>
</dbReference>
<organism evidence="5 6">
    <name type="scientific">Thalassiosira oceanica</name>
    <name type="common">Marine diatom</name>
    <dbReference type="NCBI Taxonomy" id="159749"/>
    <lineage>
        <taxon>Eukaryota</taxon>
        <taxon>Sar</taxon>
        <taxon>Stramenopiles</taxon>
        <taxon>Ochrophyta</taxon>
        <taxon>Bacillariophyta</taxon>
        <taxon>Coscinodiscophyceae</taxon>
        <taxon>Thalassiosirophycidae</taxon>
        <taxon>Thalassiosirales</taxon>
        <taxon>Thalassiosiraceae</taxon>
        <taxon>Thalassiosira</taxon>
    </lineage>
</organism>
<dbReference type="InterPro" id="IPR036397">
    <property type="entry name" value="RNaseH_sf"/>
</dbReference>
<dbReference type="InterPro" id="IPR041577">
    <property type="entry name" value="RT_RNaseH_2"/>
</dbReference>
<dbReference type="InterPro" id="IPR000477">
    <property type="entry name" value="RT_dom"/>
</dbReference>
<proteinExistence type="predicted"/>
<evidence type="ECO:0000259" key="4">
    <source>
        <dbReference type="PROSITE" id="PS50994"/>
    </source>
</evidence>
<evidence type="ECO:0000256" key="2">
    <source>
        <dbReference type="SAM" id="MobiDB-lite"/>
    </source>
</evidence>
<evidence type="ECO:0008006" key="7">
    <source>
        <dbReference type="Google" id="ProtNLM"/>
    </source>
</evidence>
<dbReference type="Proteomes" id="UP000266841">
    <property type="component" value="Unassembled WGS sequence"/>
</dbReference>
<dbReference type="InterPro" id="IPR041588">
    <property type="entry name" value="Integrase_H2C2"/>
</dbReference>
<dbReference type="InterPro" id="IPR012337">
    <property type="entry name" value="RNaseH-like_sf"/>
</dbReference>
<dbReference type="GO" id="GO:0015074">
    <property type="term" value="P:DNA integration"/>
    <property type="evidence" value="ECO:0007669"/>
    <property type="project" value="InterPro"/>
</dbReference>
<dbReference type="PANTHER" id="PTHR37984:SF5">
    <property type="entry name" value="PROTEIN NYNRIN-LIKE"/>
    <property type="match status" value="1"/>
</dbReference>
<feature type="domain" description="Integrase catalytic" evidence="4">
    <location>
        <begin position="1502"/>
        <end position="1679"/>
    </location>
</feature>
<dbReference type="Pfam" id="PF17919">
    <property type="entry name" value="RT_RNaseH_2"/>
    <property type="match status" value="1"/>
</dbReference>
<evidence type="ECO:0000313" key="5">
    <source>
        <dbReference type="EMBL" id="EJK59662.1"/>
    </source>
</evidence>
<feature type="domain" description="Reverse transcriptase" evidence="3">
    <location>
        <begin position="899"/>
        <end position="1082"/>
    </location>
</feature>
<dbReference type="PROSITE" id="PS50878">
    <property type="entry name" value="RT_POL"/>
    <property type="match status" value="1"/>
</dbReference>
<dbReference type="GO" id="GO:0003824">
    <property type="term" value="F:catalytic activity"/>
    <property type="evidence" value="ECO:0007669"/>
    <property type="project" value="UniProtKB-KW"/>
</dbReference>
<dbReference type="CDD" id="cd09274">
    <property type="entry name" value="RNase_HI_RT_Ty3"/>
    <property type="match status" value="1"/>
</dbReference>
<feature type="region of interest" description="Disordered" evidence="2">
    <location>
        <begin position="331"/>
        <end position="368"/>
    </location>
</feature>
<accession>K0SMJ2</accession>
<feature type="compositionally biased region" description="Basic and acidic residues" evidence="2">
    <location>
        <begin position="434"/>
        <end position="443"/>
    </location>
</feature>
<comment type="caution">
    <text evidence="5">The sequence shown here is derived from an EMBL/GenBank/DDBJ whole genome shotgun (WGS) entry which is preliminary data.</text>
</comment>
<dbReference type="InterPro" id="IPR050951">
    <property type="entry name" value="Retrovirus_Pol_polyprotein"/>
</dbReference>
<feature type="compositionally biased region" description="Low complexity" evidence="2">
    <location>
        <begin position="386"/>
        <end position="399"/>
    </location>
</feature>
<name>K0SMJ2_THAOC</name>
<dbReference type="InterPro" id="IPR043128">
    <property type="entry name" value="Rev_trsase/Diguanyl_cyclase"/>
</dbReference>
<evidence type="ECO:0000256" key="1">
    <source>
        <dbReference type="ARBA" id="ARBA00023268"/>
    </source>
</evidence>
<dbReference type="InterPro" id="IPR001584">
    <property type="entry name" value="Integrase_cat-core"/>
</dbReference>
<dbReference type="EMBL" id="AGNL01022553">
    <property type="protein sequence ID" value="EJK59662.1"/>
    <property type="molecule type" value="Genomic_DNA"/>
</dbReference>
<dbReference type="PANTHER" id="PTHR37984">
    <property type="entry name" value="PROTEIN CBG26694"/>
    <property type="match status" value="1"/>
</dbReference>
<feature type="region of interest" description="Disordered" evidence="2">
    <location>
        <begin position="228"/>
        <end position="298"/>
    </location>
</feature>
<dbReference type="SUPFAM" id="SSF56672">
    <property type="entry name" value="DNA/RNA polymerases"/>
    <property type="match status" value="1"/>
</dbReference>
<feature type="compositionally biased region" description="Basic and acidic residues" evidence="2">
    <location>
        <begin position="344"/>
        <end position="354"/>
    </location>
</feature>
<sequence>MGDNGVYGRSPIGFDREKMEDLGSETIRIGDVKTTFPTVDFPEGHGVEALLISINELLAARDYVNEGVAAGNQITVASIWVRSKRIITGTFRQRWWGLIDAVPAGAQRTQARLRSTVANLIDMHHGSSTPRNDLVNYLSQKLKFRGEVAPYVNRFDELCNYIERLNGTEAIPNDETKKRWLISSLPRSLVGHLNSWGTPDGITSVFTDNQITMGRIAEVLTRYVRYQPKTTKPALPPGSSGSNNKRKRDDDDDGNGTNGGGRKSNKKSKQGKGKRGNQRSGNDNGNGNGSRTNNNNQSRANRCNLAFCNRDGKTPNHTNEDCRFQQQGIEGPNWWLNRNGNRGDPQRQPRDQRRNFRQGQGQRSQGHESYLADVVGAAVAAALDTRPQGAQGQGPTQGPDNQSFQPPSQRGVHFADGSSAMGSRAGNPSAVQSCRERERESLDARSLDAMVVDCYGEDARVAHDKWRSRDSQTQRVKSYSATTDGLSPTKIEHIYNHEDPYRTGSEAWRKGFSRAPQPGDAYRKGLVRPPGPKVTEFSEGLGARGSLPQPLGLASLYCGDVSVPTLGPYDTSLACAELYASTLANDCELETTKKFEVYMKDKCGGGINTAIASSYDALISDAELEAYRRGQQPSVPDFEHSKPAPEGDLIPCVYAMIASTQGVAEPNMLRTLLDSGTFHTLIHISALPKGVEIYPTEKNSAMQTMAGTFQPVGYVKVQDIRLPEFDRHLAIDGDMCYVFDAPCRYQMIAGRNLLSRAGIDLEFRDNHITWMGKSIPMKSSDFAPADYNAVFDEIAYWMDEDETDLNDFYLSEMMPAQYEKADLAKFANEQTHLSQDQRNDLLELWHRHEKLFDGTLGKYTGDKMHIDLLPDAKPHYSRPYPVTRDKGKLLKDELDRMEKIGVIERTGDSVWGAGTFPTPKKDGTIRVVADLRALNKAIVSRSYNLPIISDIIRKRAGYKFFSKLDISMQYWTFELDEESKDLCTIVTPFGTYRYCRAPMGLKNTPAFAQAQMEKVLRDIEDCDCYIDDIGAWSDAETLHLAWKNHINLLDTILSRLKEHNFTVNPLKCEWAVAETDFLGYWLTPRGTKAWSRKVDSIVNMKKPETISQLRGFIGLVGFYNDLFPKRSHILAPLTSINLPKGARLGDLWTPECQVAFEKMKSIVAADCLLAYPNHNKTFYVYTDASDYQLGAVIMQYDDDGVLRPVAYFSQKLSPAQRNYSTIEKELLSIVMTLKTYKTMLYGAEIHIFTDHKNLTFENFNTQRVLRWRCFIEEFHPRLFYIEGKNNIIADAFSRLPRHDNPNAEATELDVLFIESPEACCRLNPAAAFARLDCNECVDDVNCVFFGDVTMEKLMLNLPTSDNEVFDCFLGTSYVPMRENPLNMRWIADCQRRDDKTRHLRNNPSQHYHLKKFGDIDVLVYVANNANPDNNWKIVLTEETIKPVVRWFHEVGGHSGQTRLYAMIDARYHYPGLRKEIADLNCDICQRYKDTGPRYGHLPPRDQVLAPWYELAVDSIGPWYIDVGGTRSQAGVYEFRALTCIDTVTNLTELIRTDGAPDSTQSCHKIDQAWMCRYPWPKRVVHDGGPEFKAAFQSHIQDKYQAKTVQTTAHNPQANAICERMHLTVQQLINIYCDLNRPTTRENARAIVDRALSTASHALRINISRSLGNNSPGALAFGRDMLFDLPFIADWQAVRENRKLLIDENLRRSNQKRRAFDYQPGQKVLKRRPGILRKLGGPRFDGPFDIVSVHVNGNATIRLSPSVTERVNIRRLKPYRE</sequence>
<dbReference type="Pfam" id="PF17921">
    <property type="entry name" value="Integrase_H2C2"/>
    <property type="match status" value="1"/>
</dbReference>
<feature type="compositionally biased region" description="Basic residues" evidence="2">
    <location>
        <begin position="263"/>
        <end position="277"/>
    </location>
</feature>
<dbReference type="InterPro" id="IPR043502">
    <property type="entry name" value="DNA/RNA_pol_sf"/>
</dbReference>